<name>A0ABM8RJ47_9BACT</name>
<comment type="caution">
    <text evidence="2">The sequence shown here is derived from an EMBL/GenBank/DDBJ whole genome shotgun (WGS) entry which is preliminary data.</text>
</comment>
<gene>
    <name evidence="2" type="ORF">NSPZN2_30390</name>
</gene>
<feature type="signal peptide" evidence="1">
    <location>
        <begin position="1"/>
        <end position="19"/>
    </location>
</feature>
<keyword evidence="1" id="KW-0732">Signal</keyword>
<sequence length="101" mass="10260">MQKALIVALTVAVSLGASAVSSLVPSAHADGLITEGKEAMKGTGKSLTEATGKLKTDATQTKEDAKKLDLDKTKQGVGQVKGDVKDIKEGAKGALTNPLGK</sequence>
<evidence type="ECO:0000313" key="3">
    <source>
        <dbReference type="Proteomes" id="UP000675880"/>
    </source>
</evidence>
<feature type="chain" id="PRO_5045076976" description="CsbD-like domain-containing protein" evidence="1">
    <location>
        <begin position="20"/>
        <end position="101"/>
    </location>
</feature>
<accession>A0ABM8RJ47</accession>
<organism evidence="2 3">
    <name type="scientific">Nitrospira defluvii</name>
    <dbReference type="NCBI Taxonomy" id="330214"/>
    <lineage>
        <taxon>Bacteria</taxon>
        <taxon>Pseudomonadati</taxon>
        <taxon>Nitrospirota</taxon>
        <taxon>Nitrospiria</taxon>
        <taxon>Nitrospirales</taxon>
        <taxon>Nitrospiraceae</taxon>
        <taxon>Nitrospira</taxon>
    </lineage>
</organism>
<dbReference type="RefSeq" id="WP_213042556.1">
    <property type="nucleotide sequence ID" value="NZ_CAJNBJ010000016.1"/>
</dbReference>
<reference evidence="2 3" key="1">
    <citation type="submission" date="2021-02" db="EMBL/GenBank/DDBJ databases">
        <authorList>
            <person name="Han P."/>
        </authorList>
    </citation>
    <scope>NUCLEOTIDE SEQUENCE [LARGE SCALE GENOMIC DNA]</scope>
    <source>
        <strain evidence="2">Candidatus Nitrospira sp. ZN2</strain>
    </source>
</reference>
<evidence type="ECO:0000256" key="1">
    <source>
        <dbReference type="SAM" id="SignalP"/>
    </source>
</evidence>
<dbReference type="EMBL" id="CAJNBJ010000016">
    <property type="protein sequence ID" value="CAE6755653.1"/>
    <property type="molecule type" value="Genomic_DNA"/>
</dbReference>
<protein>
    <recommendedName>
        <fullName evidence="4">CsbD-like domain-containing protein</fullName>
    </recommendedName>
</protein>
<proteinExistence type="predicted"/>
<dbReference type="Proteomes" id="UP000675880">
    <property type="component" value="Unassembled WGS sequence"/>
</dbReference>
<evidence type="ECO:0000313" key="2">
    <source>
        <dbReference type="EMBL" id="CAE6755653.1"/>
    </source>
</evidence>
<keyword evidence="3" id="KW-1185">Reference proteome</keyword>
<evidence type="ECO:0008006" key="4">
    <source>
        <dbReference type="Google" id="ProtNLM"/>
    </source>
</evidence>